<keyword evidence="1" id="KW-1133">Transmembrane helix</keyword>
<evidence type="ECO:0000313" key="5">
    <source>
        <dbReference type="Proteomes" id="UP000308001"/>
    </source>
</evidence>
<dbReference type="Proteomes" id="UP000308001">
    <property type="component" value="Unassembled WGS sequence"/>
</dbReference>
<dbReference type="EMBL" id="LCUJ01000005">
    <property type="protein sequence ID" value="OCL98581.1"/>
    <property type="molecule type" value="Genomic_DNA"/>
</dbReference>
<proteinExistence type="predicted"/>
<gene>
    <name evidence="2" type="ORF">AAX29_01494</name>
    <name evidence="3" type="ORF">FE246_08075</name>
</gene>
<organism evidence="2 4">
    <name type="scientific">Aliarcobacter thereius</name>
    <dbReference type="NCBI Taxonomy" id="544718"/>
    <lineage>
        <taxon>Bacteria</taxon>
        <taxon>Pseudomonadati</taxon>
        <taxon>Campylobacterota</taxon>
        <taxon>Epsilonproteobacteria</taxon>
        <taxon>Campylobacterales</taxon>
        <taxon>Arcobacteraceae</taxon>
        <taxon>Aliarcobacter</taxon>
    </lineage>
</organism>
<name>A0A1C0B5X8_9BACT</name>
<dbReference type="EMBL" id="VBUF01000004">
    <property type="protein sequence ID" value="TLS71559.1"/>
    <property type="molecule type" value="Genomic_DNA"/>
</dbReference>
<evidence type="ECO:0008006" key="6">
    <source>
        <dbReference type="Google" id="ProtNLM"/>
    </source>
</evidence>
<protein>
    <recommendedName>
        <fullName evidence="6">Type II secretion system protein</fullName>
    </recommendedName>
</protein>
<comment type="caution">
    <text evidence="2">The sequence shown here is derived from an EMBL/GenBank/DDBJ whole genome shotgun (WGS) entry which is preliminary data.</text>
</comment>
<dbReference type="AlphaFoldDB" id="A0A1C0B5X8"/>
<dbReference type="Proteomes" id="UP000093281">
    <property type="component" value="Unassembled WGS sequence"/>
</dbReference>
<reference evidence="4" key="1">
    <citation type="submission" date="2015-05" db="EMBL/GenBank/DDBJ databases">
        <authorList>
            <person name="Rovetto F."/>
            <person name="Cocolin L."/>
            <person name="Illeghems K."/>
            <person name="Van Nieuwerburgh F."/>
            <person name="Houf K."/>
        </authorList>
    </citation>
    <scope>NUCLEOTIDE SEQUENCE [LARGE SCALE GENOMIC DNA]</scope>
    <source>
        <strain evidence="4">DU22</strain>
    </source>
</reference>
<dbReference type="STRING" id="544718.AAX25_01934"/>
<accession>A0A1C0B5X8</accession>
<reference evidence="3 5" key="3">
    <citation type="submission" date="2019-05" db="EMBL/GenBank/DDBJ databases">
        <title>Arcobacter cibarius and Arcobacter thereius providing challenges in identification an antibiotic susceptibility and Quinolone resistance.</title>
        <authorList>
            <person name="Busch A."/>
            <person name="Hanel I."/>
            <person name="Hotzel H."/>
            <person name="Tomaso H."/>
        </authorList>
    </citation>
    <scope>NUCLEOTIDE SEQUENCE [LARGE SCALE GENOMIC DNA]</scope>
    <source>
        <strain evidence="3 5">17CS1191_2</strain>
    </source>
</reference>
<dbReference type="RefSeq" id="WP_066186683.1">
    <property type="nucleotide sequence ID" value="NZ_LCUJ01000005.1"/>
</dbReference>
<evidence type="ECO:0000313" key="3">
    <source>
        <dbReference type="EMBL" id="TLS71559.1"/>
    </source>
</evidence>
<sequence>MKSSFVLFELIIATILSAIIFTLVSFLYKDTVLQNRLNQELSLENLSLNSLRVFLEKNINNFDDLSFRNKNLYFQNEPLYLGLLYFNIEKSSNFYKVSLQKENSKEIIWFIKK</sequence>
<evidence type="ECO:0000313" key="2">
    <source>
        <dbReference type="EMBL" id="OCL98581.1"/>
    </source>
</evidence>
<evidence type="ECO:0000313" key="4">
    <source>
        <dbReference type="Proteomes" id="UP000093281"/>
    </source>
</evidence>
<reference evidence="2" key="2">
    <citation type="submission" date="2015-05" db="EMBL/GenBank/DDBJ databases">
        <authorList>
            <person name="Wang D.B."/>
            <person name="Wang M."/>
        </authorList>
    </citation>
    <scope>NUCLEOTIDE SEQUENCE [LARGE SCALE GENOMIC DNA]</scope>
    <source>
        <strain evidence="2">DU22</strain>
    </source>
</reference>
<keyword evidence="1" id="KW-0812">Transmembrane</keyword>
<evidence type="ECO:0000256" key="1">
    <source>
        <dbReference type="SAM" id="Phobius"/>
    </source>
</evidence>
<dbReference type="OrthoDB" id="5348560at2"/>
<keyword evidence="1" id="KW-0472">Membrane</keyword>
<feature type="transmembrane region" description="Helical" evidence="1">
    <location>
        <begin position="6"/>
        <end position="28"/>
    </location>
</feature>